<dbReference type="GO" id="GO:0005524">
    <property type="term" value="F:ATP binding"/>
    <property type="evidence" value="ECO:0007669"/>
    <property type="project" value="InterPro"/>
</dbReference>
<dbReference type="STRING" id="1123357.SAMN02745244_01002"/>
<dbReference type="InterPro" id="IPR001650">
    <property type="entry name" value="Helicase_C-like"/>
</dbReference>
<keyword evidence="2" id="KW-0863">Zinc-finger</keyword>
<dbReference type="SMART" id="SM00487">
    <property type="entry name" value="DEXDc"/>
    <property type="match status" value="1"/>
</dbReference>
<evidence type="ECO:0000256" key="1">
    <source>
        <dbReference type="ARBA" id="ARBA00022801"/>
    </source>
</evidence>
<dbReference type="SMART" id="SM00490">
    <property type="entry name" value="HELICc"/>
    <property type="match status" value="1"/>
</dbReference>
<sequence>MMNFPAWTHEADDATLNRRFGASTVARGRQYANLGRVGAIQVSGHLATAPVRGSGYRSYVTSVSAASGIGSLRGTCSCPVRQDCKHCVALILTMRSPENHHTAPTWQQVLAPFNGTGTGSGHSLGLQVDDEESSPTLRAVRRGTRGNWVRGGASWDDLARSSSDFAPDQRDALLALLATRPHQPGRSRTDALPLGELPPSAWLALRRAVGAGVVLLPGTSLTGRDLPDPVLVGESYVPIVRVASGQDGALRIDPMVETAEFGELCLPAKAYLGRPAHGVAFTRDGTLYLAPLSRPLDTAEQPLFQQGGVEVPSSDVAEFALRFLPRLRTRLRVDVDAGLDLPEPSPPHLLCRVEFRSTSASVHWGYRYRLGGKTIDVGLAANEGQPARDHLAEQALHSIAPDGPWKSAGELLPAFLTGRSLIEFVSVALPALHSDERVDVETNTEAPSYRKAEDAPEVRLSVGESPMAGDWFDLHIDITIDGEAVPLGDLMRALASGDDHLLLESGTWFDLDTPQLAELRQLIAEARLLADPDGEEDALGLRPEHAGLWDDLARLGIVTSQADSWRESVDALLDPATLPDEPVPAGLAAKLRPYQETGFRWLRFLWRARLGGILADEMGLGKTVQALAAAQAAFEAGELNEPMLVVAPTSVIGTWASEAARFAPGLKVVAVSATEAKRGEPLDATVGDAQIVITSYTLLRLEADAYHDLTWSAVLLDEAQFVKNHTAKAHHAVRVLNARVKVALTGTPLENNVMDLWSLLSITAPGLFPDPRAFTADYRRPIESGDEETLSRLRRRIRPLILRRTKAAVAAELPEKQEQLVPVELSPGHRRMYDRYLTRERQKVLGLLGDLQRNRITILSSLTMLRQLSLAPNLVDAQAAHGSAKIDALIEMLGEVVAEGHRALVFSQFTGFLALVRERFAKEEIAYEYLDGRTRDRAARIEAFREGDAPVFLISLKAGGFGLTLTEADYVFILDPWWNPATENQAIDRAHRIGQDKPVNVYRLVSSDTVEDKVVALQQRKRDLFDSVVGTGSDAGAPLSADDIMGLLGP</sequence>
<evidence type="ECO:0000259" key="4">
    <source>
        <dbReference type="PROSITE" id="PS51192"/>
    </source>
</evidence>
<proteinExistence type="predicted"/>
<protein>
    <submittedName>
        <fullName evidence="6">Superfamily II DNA or RNA helicase, SNF2 family</fullName>
    </submittedName>
</protein>
<dbReference type="SUPFAM" id="SSF52540">
    <property type="entry name" value="P-loop containing nucleoside triphosphate hydrolases"/>
    <property type="match status" value="2"/>
</dbReference>
<dbReference type="PROSITE" id="PS51194">
    <property type="entry name" value="HELICASE_CTER"/>
    <property type="match status" value="1"/>
</dbReference>
<keyword evidence="2" id="KW-0862">Zinc</keyword>
<evidence type="ECO:0000313" key="6">
    <source>
        <dbReference type="EMBL" id="SHI76493.1"/>
    </source>
</evidence>
<dbReference type="InterPro" id="IPR014001">
    <property type="entry name" value="Helicase_ATP-bd"/>
</dbReference>
<feature type="domain" description="Helicase ATP-binding" evidence="4">
    <location>
        <begin position="603"/>
        <end position="766"/>
    </location>
</feature>
<dbReference type="InterPro" id="IPR000330">
    <property type="entry name" value="SNF2_N"/>
</dbReference>
<organism evidence="6 7">
    <name type="scientific">Tessaracoccus bendigoensis DSM 12906</name>
    <dbReference type="NCBI Taxonomy" id="1123357"/>
    <lineage>
        <taxon>Bacteria</taxon>
        <taxon>Bacillati</taxon>
        <taxon>Actinomycetota</taxon>
        <taxon>Actinomycetes</taxon>
        <taxon>Propionibacteriales</taxon>
        <taxon>Propionibacteriaceae</taxon>
        <taxon>Tessaracoccus</taxon>
    </lineage>
</organism>
<evidence type="ECO:0000259" key="3">
    <source>
        <dbReference type="PROSITE" id="PS50966"/>
    </source>
</evidence>
<dbReference type="Pfam" id="PF00271">
    <property type="entry name" value="Helicase_C"/>
    <property type="match status" value="1"/>
</dbReference>
<keyword evidence="6" id="KW-0547">Nucleotide-binding</keyword>
<keyword evidence="6" id="KW-0067">ATP-binding</keyword>
<evidence type="ECO:0000259" key="5">
    <source>
        <dbReference type="PROSITE" id="PS51194"/>
    </source>
</evidence>
<dbReference type="PANTHER" id="PTHR10799">
    <property type="entry name" value="SNF2/RAD54 HELICASE FAMILY"/>
    <property type="match status" value="1"/>
</dbReference>
<dbReference type="Proteomes" id="UP000184512">
    <property type="component" value="Unassembled WGS sequence"/>
</dbReference>
<name>A0A1M6DTJ7_9ACTN</name>
<gene>
    <name evidence="6" type="ORF">SAMN02745244_01002</name>
</gene>
<dbReference type="Gene3D" id="3.40.50.300">
    <property type="entry name" value="P-loop containing nucleotide triphosphate hydrolases"/>
    <property type="match status" value="1"/>
</dbReference>
<dbReference type="PROSITE" id="PS51192">
    <property type="entry name" value="HELICASE_ATP_BIND_1"/>
    <property type="match status" value="1"/>
</dbReference>
<dbReference type="Gene3D" id="3.40.50.10810">
    <property type="entry name" value="Tandem AAA-ATPase domain"/>
    <property type="match status" value="1"/>
</dbReference>
<evidence type="ECO:0000256" key="2">
    <source>
        <dbReference type="PROSITE-ProRule" id="PRU00325"/>
    </source>
</evidence>
<feature type="domain" description="Helicase C-terminal" evidence="5">
    <location>
        <begin position="885"/>
        <end position="1045"/>
    </location>
</feature>
<keyword evidence="6" id="KW-0347">Helicase</keyword>
<feature type="domain" description="SWIM-type" evidence="3">
    <location>
        <begin position="61"/>
        <end position="95"/>
    </location>
</feature>
<dbReference type="Pfam" id="PF00176">
    <property type="entry name" value="SNF2-rel_dom"/>
    <property type="match status" value="1"/>
</dbReference>
<dbReference type="PROSITE" id="PS50966">
    <property type="entry name" value="ZF_SWIM"/>
    <property type="match status" value="1"/>
</dbReference>
<dbReference type="EMBL" id="FQZG01000014">
    <property type="protein sequence ID" value="SHI76493.1"/>
    <property type="molecule type" value="Genomic_DNA"/>
</dbReference>
<dbReference type="InterPro" id="IPR049730">
    <property type="entry name" value="SNF2/RAD54-like_C"/>
</dbReference>
<dbReference type="RefSeq" id="WP_175558246.1">
    <property type="nucleotide sequence ID" value="NZ_FQZG01000014.1"/>
</dbReference>
<keyword evidence="7" id="KW-1185">Reference proteome</keyword>
<reference evidence="6 7" key="1">
    <citation type="submission" date="2016-11" db="EMBL/GenBank/DDBJ databases">
        <authorList>
            <person name="Jaros S."/>
            <person name="Januszkiewicz K."/>
            <person name="Wedrychowicz H."/>
        </authorList>
    </citation>
    <scope>NUCLEOTIDE SEQUENCE [LARGE SCALE GENOMIC DNA]</scope>
    <source>
        <strain evidence="6 7">DSM 12906</strain>
    </source>
</reference>
<dbReference type="GO" id="GO:0016787">
    <property type="term" value="F:hydrolase activity"/>
    <property type="evidence" value="ECO:0007669"/>
    <property type="project" value="UniProtKB-KW"/>
</dbReference>
<dbReference type="InterPro" id="IPR007527">
    <property type="entry name" value="Znf_SWIM"/>
</dbReference>
<keyword evidence="1" id="KW-0378">Hydrolase</keyword>
<dbReference type="InterPro" id="IPR038718">
    <property type="entry name" value="SNF2-like_sf"/>
</dbReference>
<dbReference type="GO" id="GO:0008270">
    <property type="term" value="F:zinc ion binding"/>
    <property type="evidence" value="ECO:0007669"/>
    <property type="project" value="UniProtKB-KW"/>
</dbReference>
<dbReference type="AlphaFoldDB" id="A0A1M6DTJ7"/>
<dbReference type="InterPro" id="IPR027417">
    <property type="entry name" value="P-loop_NTPase"/>
</dbReference>
<dbReference type="CDD" id="cd18793">
    <property type="entry name" value="SF2_C_SNF"/>
    <property type="match status" value="1"/>
</dbReference>
<dbReference type="GO" id="GO:0004386">
    <property type="term" value="F:helicase activity"/>
    <property type="evidence" value="ECO:0007669"/>
    <property type="project" value="UniProtKB-KW"/>
</dbReference>
<keyword evidence="2" id="KW-0479">Metal-binding</keyword>
<evidence type="ECO:0000313" key="7">
    <source>
        <dbReference type="Proteomes" id="UP000184512"/>
    </source>
</evidence>
<accession>A0A1M6DTJ7</accession>